<reference evidence="10 11" key="1">
    <citation type="submission" date="2018-03" db="EMBL/GenBank/DDBJ databases">
        <title>Draft Genome Sequences of the Obligatory Marine Myxobacteria Enhygromyxa salina SWB007.</title>
        <authorList>
            <person name="Poehlein A."/>
            <person name="Moghaddam J.A."/>
            <person name="Harms H."/>
            <person name="Alanjari M."/>
            <person name="Koenig G.M."/>
            <person name="Daniel R."/>
            <person name="Schaeberle T.F."/>
        </authorList>
    </citation>
    <scope>NUCLEOTIDE SEQUENCE [LARGE SCALE GENOMIC DNA]</scope>
    <source>
        <strain evidence="10 11">SWB007</strain>
    </source>
</reference>
<dbReference type="Gene3D" id="1.25.40.10">
    <property type="entry name" value="Tetratricopeptide repeat domain"/>
    <property type="match status" value="2"/>
</dbReference>
<dbReference type="GO" id="GO:0005524">
    <property type="term" value="F:ATP binding"/>
    <property type="evidence" value="ECO:0007669"/>
    <property type="project" value="UniProtKB-UniRule"/>
</dbReference>
<feature type="region of interest" description="Disordered" evidence="7">
    <location>
        <begin position="210"/>
        <end position="263"/>
    </location>
</feature>
<dbReference type="EC" id="2.7.11.1" evidence="10"/>
<dbReference type="Pfam" id="PF13424">
    <property type="entry name" value="TPR_12"/>
    <property type="match status" value="1"/>
</dbReference>
<dbReference type="SUPFAM" id="SSF48452">
    <property type="entry name" value="TPR-like"/>
    <property type="match status" value="2"/>
</dbReference>
<evidence type="ECO:0000259" key="9">
    <source>
        <dbReference type="PROSITE" id="PS50011"/>
    </source>
</evidence>
<evidence type="ECO:0000313" key="11">
    <source>
        <dbReference type="Proteomes" id="UP000238823"/>
    </source>
</evidence>
<dbReference type="PROSITE" id="PS00107">
    <property type="entry name" value="PROTEIN_KINASE_ATP"/>
    <property type="match status" value="1"/>
</dbReference>
<dbReference type="PANTHER" id="PTHR43289:SF6">
    <property type="entry name" value="SERINE_THREONINE-PROTEIN KINASE NEKL-3"/>
    <property type="match status" value="1"/>
</dbReference>
<feature type="compositionally biased region" description="Acidic residues" evidence="7">
    <location>
        <begin position="213"/>
        <end position="224"/>
    </location>
</feature>
<dbReference type="AlphaFoldDB" id="A0A2S9YKS7"/>
<dbReference type="SMART" id="SM00028">
    <property type="entry name" value="TPR"/>
    <property type="match status" value="2"/>
</dbReference>
<sequence length="828" mass="89243">MTRRERPSVLDLGTKVDHETDEPDDESPSLPDWFKRGQTIGRYLVRECLGVGGMGVIYSAWDPQLDRKLAIKVVRLREGHPGSERGRIRLQREGQALARLRHPNVIAVHDVGTEDGRVFVAMEYVEGQTLQRWLTRSPKPTVPALITVFLQIGRGLAAAHRAGLVHRDVKPENVMIGDDGRVLVLDFGIAREEFGSESDVIEDLAAPARETSLGDDDDDADDQTDPPADAFVATPRPLTRSGAVVGTPAYMSPEQHRGRPVDQRGDQFSFCVAMWEALGGEKPFGEGTREKLLARMRLGQIKRFTNRKVPRRVVVALRRGLAWNPGDRYPSMEVLLEALNPRRHGAETRLWFGLGIGAVIGMSVGIMTALSSIGLRSRAVVEPPASSCSDERADAAAAEPALVFPATSQRAAELTRELDRLAGELDQGHEQLERSRQLTAAARELGHPPVLSRALQLQASALERDGEAFEAEVLLREAATLAAVAGDLSSQAELMIATAEMISVQGRHAEARSWLELADGTATRAAAGPGARGQRVRVAIAVARIDRREGQLARARASLETASERLERDGDPHMQLPSVLLELGAVCVELRAFPRAVLALRRALQVSEQAYGPAHLQVAETRHALGRALEASGELDAALGEYERALSVYEQLESGGRTTAVVRSQIGALLAARGDCDRAWAPLVRAVEDARTAAPASLTLASALEALALACVITHPDALALALEAVEIRERLQGLAHPDLATPLALGALALLETDDPVTALALIERASQLSDTRDDAPSAVVSAARGLTLVALGRADEAREPLDHAHAQLNPASELATRVDRARATRG</sequence>
<feature type="binding site" evidence="6">
    <location>
        <position position="72"/>
    </location>
    <ligand>
        <name>ATP</name>
        <dbReference type="ChEBI" id="CHEBI:30616"/>
    </ligand>
</feature>
<feature type="compositionally biased region" description="Basic and acidic residues" evidence="7">
    <location>
        <begin position="1"/>
        <end position="18"/>
    </location>
</feature>
<keyword evidence="8" id="KW-0812">Transmembrane</keyword>
<keyword evidence="8" id="KW-1133">Transmembrane helix</keyword>
<dbReference type="SUPFAM" id="SSF56112">
    <property type="entry name" value="Protein kinase-like (PK-like)"/>
    <property type="match status" value="1"/>
</dbReference>
<evidence type="ECO:0000256" key="6">
    <source>
        <dbReference type="PROSITE-ProRule" id="PRU10141"/>
    </source>
</evidence>
<keyword evidence="8" id="KW-0472">Membrane</keyword>
<keyword evidence="5" id="KW-0802">TPR repeat</keyword>
<organism evidence="10 11">
    <name type="scientific">Enhygromyxa salina</name>
    <dbReference type="NCBI Taxonomy" id="215803"/>
    <lineage>
        <taxon>Bacteria</taxon>
        <taxon>Pseudomonadati</taxon>
        <taxon>Myxococcota</taxon>
        <taxon>Polyangia</taxon>
        <taxon>Nannocystales</taxon>
        <taxon>Nannocystaceae</taxon>
        <taxon>Enhygromyxa</taxon>
    </lineage>
</organism>
<dbReference type="Pfam" id="PF00069">
    <property type="entry name" value="Pkinase"/>
    <property type="match status" value="1"/>
</dbReference>
<comment type="caution">
    <text evidence="10">The sequence shown here is derived from an EMBL/GenBank/DDBJ whole genome shotgun (WGS) entry which is preliminary data.</text>
</comment>
<dbReference type="PANTHER" id="PTHR43289">
    <property type="entry name" value="MITOGEN-ACTIVATED PROTEIN KINASE KINASE KINASE 20-RELATED"/>
    <property type="match status" value="1"/>
</dbReference>
<dbReference type="PROSITE" id="PS00108">
    <property type="entry name" value="PROTEIN_KINASE_ST"/>
    <property type="match status" value="1"/>
</dbReference>
<feature type="transmembrane region" description="Helical" evidence="8">
    <location>
        <begin position="350"/>
        <end position="370"/>
    </location>
</feature>
<gene>
    <name evidence="10" type="primary">pknL_6</name>
    <name evidence="10" type="ORF">ENSA7_45420</name>
</gene>
<dbReference type="PROSITE" id="PS50005">
    <property type="entry name" value="TPR"/>
    <property type="match status" value="1"/>
</dbReference>
<dbReference type="SMART" id="SM00220">
    <property type="entry name" value="S_TKc"/>
    <property type="match status" value="1"/>
</dbReference>
<feature type="domain" description="Protein kinase" evidence="9">
    <location>
        <begin position="43"/>
        <end position="352"/>
    </location>
</feature>
<evidence type="ECO:0000256" key="4">
    <source>
        <dbReference type="ARBA" id="ARBA00022840"/>
    </source>
</evidence>
<proteinExistence type="predicted"/>
<dbReference type="InterPro" id="IPR017441">
    <property type="entry name" value="Protein_kinase_ATP_BS"/>
</dbReference>
<keyword evidence="3 10" id="KW-0418">Kinase</keyword>
<keyword evidence="2 6" id="KW-0547">Nucleotide-binding</keyword>
<dbReference type="InterPro" id="IPR008271">
    <property type="entry name" value="Ser/Thr_kinase_AS"/>
</dbReference>
<evidence type="ECO:0000256" key="8">
    <source>
        <dbReference type="SAM" id="Phobius"/>
    </source>
</evidence>
<protein>
    <submittedName>
        <fullName evidence="10">Serine/threonine-protein kinase PknL</fullName>
        <ecNumber evidence="10">2.7.11.1</ecNumber>
    </submittedName>
</protein>
<dbReference type="InterPro" id="IPR019734">
    <property type="entry name" value="TPR_rpt"/>
</dbReference>
<dbReference type="InterPro" id="IPR011990">
    <property type="entry name" value="TPR-like_helical_dom_sf"/>
</dbReference>
<keyword evidence="4 6" id="KW-0067">ATP-binding</keyword>
<dbReference type="Gene3D" id="1.10.510.10">
    <property type="entry name" value="Transferase(Phosphotransferase) domain 1"/>
    <property type="match status" value="1"/>
</dbReference>
<feature type="region of interest" description="Disordered" evidence="7">
    <location>
        <begin position="1"/>
        <end position="32"/>
    </location>
</feature>
<evidence type="ECO:0000256" key="7">
    <source>
        <dbReference type="SAM" id="MobiDB-lite"/>
    </source>
</evidence>
<accession>A0A2S9YKS7</accession>
<feature type="repeat" description="TPR" evidence="5">
    <location>
        <begin position="619"/>
        <end position="652"/>
    </location>
</feature>
<evidence type="ECO:0000256" key="3">
    <source>
        <dbReference type="ARBA" id="ARBA00022777"/>
    </source>
</evidence>
<dbReference type="EMBL" id="PVNL01000092">
    <property type="protein sequence ID" value="PRQ05652.1"/>
    <property type="molecule type" value="Genomic_DNA"/>
</dbReference>
<dbReference type="CDD" id="cd14014">
    <property type="entry name" value="STKc_PknB_like"/>
    <property type="match status" value="1"/>
</dbReference>
<feature type="compositionally biased region" description="Basic and acidic residues" evidence="7">
    <location>
        <begin position="254"/>
        <end position="263"/>
    </location>
</feature>
<dbReference type="Gene3D" id="3.30.200.20">
    <property type="entry name" value="Phosphorylase Kinase, domain 1"/>
    <property type="match status" value="1"/>
</dbReference>
<dbReference type="PROSITE" id="PS50011">
    <property type="entry name" value="PROTEIN_KINASE_DOM"/>
    <property type="match status" value="1"/>
</dbReference>
<dbReference type="InterPro" id="IPR000719">
    <property type="entry name" value="Prot_kinase_dom"/>
</dbReference>
<dbReference type="InterPro" id="IPR011009">
    <property type="entry name" value="Kinase-like_dom_sf"/>
</dbReference>
<name>A0A2S9YKS7_9BACT</name>
<dbReference type="GO" id="GO:0004674">
    <property type="term" value="F:protein serine/threonine kinase activity"/>
    <property type="evidence" value="ECO:0007669"/>
    <property type="project" value="UniProtKB-EC"/>
</dbReference>
<evidence type="ECO:0000313" key="10">
    <source>
        <dbReference type="EMBL" id="PRQ05652.1"/>
    </source>
</evidence>
<keyword evidence="1 10" id="KW-0808">Transferase</keyword>
<evidence type="ECO:0000256" key="1">
    <source>
        <dbReference type="ARBA" id="ARBA00022679"/>
    </source>
</evidence>
<dbReference type="Proteomes" id="UP000238823">
    <property type="component" value="Unassembled WGS sequence"/>
</dbReference>
<evidence type="ECO:0000256" key="5">
    <source>
        <dbReference type="PROSITE-ProRule" id="PRU00339"/>
    </source>
</evidence>
<evidence type="ECO:0000256" key="2">
    <source>
        <dbReference type="ARBA" id="ARBA00022741"/>
    </source>
</evidence>